<evidence type="ECO:0000313" key="3">
    <source>
        <dbReference type="EMBL" id="SAI42135.1"/>
    </source>
</evidence>
<name>A0A157Q881_9BORD</name>
<dbReference type="EMBL" id="FKBS01000017">
    <property type="protein sequence ID" value="SAI42135.1"/>
    <property type="molecule type" value="Genomic_DNA"/>
</dbReference>
<dbReference type="PIRSF" id="PIRSF017082">
    <property type="entry name" value="YflP"/>
    <property type="match status" value="1"/>
</dbReference>
<dbReference type="Pfam" id="PF03401">
    <property type="entry name" value="TctC"/>
    <property type="match status" value="1"/>
</dbReference>
<proteinExistence type="inferred from homology"/>
<dbReference type="Gene3D" id="3.40.190.150">
    <property type="entry name" value="Bordetella uptake gene, domain 1"/>
    <property type="match status" value="1"/>
</dbReference>
<keyword evidence="3" id="KW-0449">Lipoprotein</keyword>
<dbReference type="PANTHER" id="PTHR42928:SF5">
    <property type="entry name" value="BLR1237 PROTEIN"/>
    <property type="match status" value="1"/>
</dbReference>
<evidence type="ECO:0000256" key="1">
    <source>
        <dbReference type="ARBA" id="ARBA00006987"/>
    </source>
</evidence>
<feature type="signal peptide" evidence="2">
    <location>
        <begin position="1"/>
        <end position="23"/>
    </location>
</feature>
<dbReference type="Proteomes" id="UP000077037">
    <property type="component" value="Unassembled WGS sequence"/>
</dbReference>
<keyword evidence="2" id="KW-0732">Signal</keyword>
<dbReference type="SUPFAM" id="SSF53850">
    <property type="entry name" value="Periplasmic binding protein-like II"/>
    <property type="match status" value="1"/>
</dbReference>
<dbReference type="Gene3D" id="3.40.190.10">
    <property type="entry name" value="Periplasmic binding protein-like II"/>
    <property type="match status" value="1"/>
</dbReference>
<sequence length="325" mass="34072">MKKLYLAAVFGLAVMSIARGVAAQDAAAWPSQPVKIVVPWAAGGTVDFTARQLAQSLGVQTGKPFIVENKPGAGGTIGTNYVAKAAPDGYTALLFESSYAMLPGLYEKLPWDQARDLAPVGAAISTPMALVVPERSPFNSVRDLIAYARSHPGKLNFGSGGYGSSPHMTAELFKRDAGIDIAHIPYKGGGEALLGVMADSADLLFTAVPTALPQRGQGKIKILAVSSARRVAALPDVPTVAESGLPGFAVDNWYGVAMPRGTDPAIVSRMSALIHKALADPALVERFAQQGAEVTPSSPEAFGKVVRDETRRWTEVSHAAGIKPQ</sequence>
<dbReference type="RefSeq" id="WP_066415454.1">
    <property type="nucleotide sequence ID" value="NZ_FKBS01000017.1"/>
</dbReference>
<evidence type="ECO:0000256" key="2">
    <source>
        <dbReference type="SAM" id="SignalP"/>
    </source>
</evidence>
<dbReference type="AlphaFoldDB" id="A0A157Q881"/>
<evidence type="ECO:0000313" key="4">
    <source>
        <dbReference type="Proteomes" id="UP000077037"/>
    </source>
</evidence>
<dbReference type="InterPro" id="IPR042100">
    <property type="entry name" value="Bug_dom1"/>
</dbReference>
<organism evidence="3 4">
    <name type="scientific">Bordetella ansorpii</name>
    <dbReference type="NCBI Taxonomy" id="288768"/>
    <lineage>
        <taxon>Bacteria</taxon>
        <taxon>Pseudomonadati</taxon>
        <taxon>Pseudomonadota</taxon>
        <taxon>Betaproteobacteria</taxon>
        <taxon>Burkholderiales</taxon>
        <taxon>Alcaligenaceae</taxon>
        <taxon>Bordetella</taxon>
    </lineage>
</organism>
<dbReference type="PANTHER" id="PTHR42928">
    <property type="entry name" value="TRICARBOXYLATE-BINDING PROTEIN"/>
    <property type="match status" value="1"/>
</dbReference>
<feature type="chain" id="PRO_5007615164" evidence="2">
    <location>
        <begin position="24"/>
        <end position="325"/>
    </location>
</feature>
<protein>
    <submittedName>
        <fullName evidence="3">Lipoprotein</fullName>
    </submittedName>
</protein>
<reference evidence="3 4" key="1">
    <citation type="submission" date="2016-03" db="EMBL/GenBank/DDBJ databases">
        <authorList>
            <consortium name="Pathogen Informatics"/>
        </authorList>
    </citation>
    <scope>NUCLEOTIDE SEQUENCE [LARGE SCALE GENOMIC DNA]</scope>
    <source>
        <strain evidence="3 4">NCTC13364</strain>
    </source>
</reference>
<dbReference type="InterPro" id="IPR005064">
    <property type="entry name" value="BUG"/>
</dbReference>
<comment type="similarity">
    <text evidence="1">Belongs to the UPF0065 (bug) family.</text>
</comment>
<dbReference type="CDD" id="cd13578">
    <property type="entry name" value="PBP2_Bug27"/>
    <property type="match status" value="1"/>
</dbReference>
<gene>
    <name evidence="3" type="ORF">SAMEA1982600_03377</name>
</gene>
<accession>A0A157Q881</accession>